<comment type="function">
    <text evidence="5">Plays a role in photosynthetic sucrose synthesis by catalyzing the rate-limiting step of sucrose biosynthesis from UDP-glucose and fructose- 6-phosphate. Involved in the regulation of carbon partitioning in the leaves of plants. May regulate the synthesis of sucrose and therefore play a major role as a limiting factor in the export of photoassimilates out of the leaf. Plays a role for sucrose availability that is essential for plant growth and fiber elongation.</text>
</comment>
<proteinExistence type="inferred from homology"/>
<name>A0A383W8H5_TETOB</name>
<protein>
    <recommendedName>
        <fullName evidence="2">sucrose-phosphate synthase</fullName>
        <ecNumber evidence="2">2.4.1.14</ecNumber>
    </recommendedName>
</protein>
<feature type="region of interest" description="Disordered" evidence="7">
    <location>
        <begin position="111"/>
        <end position="131"/>
    </location>
</feature>
<evidence type="ECO:0000259" key="9">
    <source>
        <dbReference type="Pfam" id="PF00862"/>
    </source>
</evidence>
<dbReference type="InterPro" id="IPR001296">
    <property type="entry name" value="Glyco_trans_1"/>
</dbReference>
<evidence type="ECO:0000256" key="2">
    <source>
        <dbReference type="ARBA" id="ARBA00012536"/>
    </source>
</evidence>
<feature type="compositionally biased region" description="Low complexity" evidence="7">
    <location>
        <begin position="531"/>
        <end position="553"/>
    </location>
</feature>
<accession>A0A383W8H5</accession>
<gene>
    <name evidence="10" type="ORF">BQ4739_LOCUS14206</name>
</gene>
<evidence type="ECO:0000256" key="3">
    <source>
        <dbReference type="ARBA" id="ARBA00022676"/>
    </source>
</evidence>
<dbReference type="Pfam" id="PF00534">
    <property type="entry name" value="Glycos_transf_1"/>
    <property type="match status" value="1"/>
</dbReference>
<dbReference type="EMBL" id="FNXT01001202">
    <property type="protein sequence ID" value="SZX73945.1"/>
    <property type="molecule type" value="Genomic_DNA"/>
</dbReference>
<dbReference type="InterPro" id="IPR044161">
    <property type="entry name" value="SPS"/>
</dbReference>
<keyword evidence="3" id="KW-0328">Glycosyltransferase</keyword>
<feature type="region of interest" description="Disordered" evidence="7">
    <location>
        <begin position="507"/>
        <end position="553"/>
    </location>
</feature>
<dbReference type="EC" id="2.4.1.14" evidence="2"/>
<keyword evidence="4" id="KW-0808">Transferase</keyword>
<feature type="domain" description="Glycosyl transferase family 1" evidence="8">
    <location>
        <begin position="581"/>
        <end position="751"/>
    </location>
</feature>
<dbReference type="AlphaFoldDB" id="A0A383W8H5"/>
<organism evidence="10 11">
    <name type="scientific">Tetradesmus obliquus</name>
    <name type="common">Green alga</name>
    <name type="synonym">Acutodesmus obliquus</name>
    <dbReference type="NCBI Taxonomy" id="3088"/>
    <lineage>
        <taxon>Eukaryota</taxon>
        <taxon>Viridiplantae</taxon>
        <taxon>Chlorophyta</taxon>
        <taxon>core chlorophytes</taxon>
        <taxon>Chlorophyceae</taxon>
        <taxon>CS clade</taxon>
        <taxon>Sphaeropleales</taxon>
        <taxon>Scenedesmaceae</taxon>
        <taxon>Tetradesmus</taxon>
    </lineage>
</organism>
<dbReference type="PANTHER" id="PTHR46039:SF5">
    <property type="entry name" value="SUCROSE-PHOSPHATE SYNTHASE 3-RELATED"/>
    <property type="match status" value="1"/>
</dbReference>
<evidence type="ECO:0000259" key="8">
    <source>
        <dbReference type="Pfam" id="PF00534"/>
    </source>
</evidence>
<feature type="compositionally biased region" description="Polar residues" evidence="7">
    <location>
        <begin position="860"/>
        <end position="892"/>
    </location>
</feature>
<dbReference type="Pfam" id="PF00862">
    <property type="entry name" value="GT-B_Sucrose_synth"/>
    <property type="match status" value="1"/>
</dbReference>
<evidence type="ECO:0000313" key="11">
    <source>
        <dbReference type="Proteomes" id="UP000256970"/>
    </source>
</evidence>
<evidence type="ECO:0000256" key="5">
    <source>
        <dbReference type="ARBA" id="ARBA00024883"/>
    </source>
</evidence>
<keyword evidence="11" id="KW-1185">Reference proteome</keyword>
<dbReference type="Gene3D" id="3.40.50.2000">
    <property type="entry name" value="Glycogen Phosphorylase B"/>
    <property type="match status" value="2"/>
</dbReference>
<dbReference type="GO" id="GO:0046524">
    <property type="term" value="F:sucrose-phosphate synthase activity"/>
    <property type="evidence" value="ECO:0007669"/>
    <property type="project" value="UniProtKB-EC"/>
</dbReference>
<sequence length="1276" mass="134007">MDTSSIANAWVDSYLNALLSTGLSSEYTRSEAEAKPTAKEDADASLVAKYYVNQILSLDEESIKDSWLKVSHASGVHEKDARLQYLSWRVWGIKRKHTMVAQQRVLEAATEVEDSDLSEVRSEEAGGPGPVPEEDIAKIFSAAPQLPRLAVKTAAAPGATADSISEDSEERELFSPETPASPTCGYGAVEQLVVSGDRMPKLYCVLISMHGLVRGEHMELGKDPDTGGQVKYVVELAKALSRHPAVHRVDLLTRLVRDPKVDPSYGVLEEPLTEAEGQLGGAYIARIPCGPVNTYLRKEQLWPYIREFADNALTYVVTTMARLAAAGEACELYDIHGHYADAGEAAALMSYTLGVDMVLTGHSLGRNKLDHLLKSGTMSRAEIEASYAIGRRIEGEERALDAALLVFTSTQQEVKDQWGLYDGYNADLERVVRTRGRRGRHFPIMRVIPPGLDFSNLKISAPPDPWDTANTAGGAGNGALKRAGSRRRSSNASSSWAFLAGASNGPASNGPVSNGPAADDHLAPAGEADMAGGSPTSGSPKGTASPKTPASALTPNSATAAAALDIFAPRVQHEDPPIWRSIFKFLRHPRKPVILAMSRPDAKKNITTLVKAYGSNKALREIANLVLIMGNREIIDSMAPGSVKVMDAVLKLIDAYDLYGSVAYPKKHTQDDISDIYLLPAATRGVFVNIALQEPFGLTLIEAAAHGVPIVATTNGGPVDIVHTLKNGILVDPTDADAVADALLKLLTHPTTWEEYASSGVTNINAYSWTSHCIKCLNAVEEEKVAGTKRTKHSQLRTNFSASLDDFTFVASSGGFSALRQAAGSASFSGPEGNSSSSSEARGALLSPRASTALLGQSFTTDDIDTSSGSEPALPSINSGVGLSAQQEQPGSPNAAAGGLLSPRAGKGQDRMLASSSMPLTGAYGGGGVSSSAFNAAADAAAKQLGMIRDKYVVFVLDSSDTVARLSKLLARKGKALMGLAAAGHSVGLGVTTAFSLQETQDLLKSAGLAMSDLDFAITNAGSEIWYCGASTGDASTSSGSDGCSIDEQYDHMLDAKWDLVSVRRVLAQCLAERNFLTGGTAAAGGVRPRIRVDASSGTHHLSVTLRPGSDGGAAADAPAGPATPAAAAAAPAAKGGLAMTAAEQVALIGRIKRRFRCSGLRTQVVSQLDGGDIKLHITPLRGSRALALRHLTYKHKVDMTSLVMVCCARDMAPGAQGGTGAAGVARFACSDMEDVVAGVQGVLVVPPPAGATGEGFPVDLGLFSHDGRVQLLQIK</sequence>
<evidence type="ECO:0000256" key="4">
    <source>
        <dbReference type="ARBA" id="ARBA00022679"/>
    </source>
</evidence>
<evidence type="ECO:0000256" key="7">
    <source>
        <dbReference type="SAM" id="MobiDB-lite"/>
    </source>
</evidence>
<evidence type="ECO:0000256" key="1">
    <source>
        <dbReference type="ARBA" id="ARBA00006530"/>
    </source>
</evidence>
<feature type="domain" description="Sucrose synthase first GT-B" evidence="9">
    <location>
        <begin position="198"/>
        <end position="426"/>
    </location>
</feature>
<comment type="similarity">
    <text evidence="1">Belongs to the glycosyltransferase 1 family.</text>
</comment>
<comment type="catalytic activity">
    <reaction evidence="6">
        <text>beta-D-fructose 6-phosphate + UDP-alpha-D-glucose = sucrose 6(F)-phosphate + UDP + H(+)</text>
        <dbReference type="Rhea" id="RHEA:22172"/>
        <dbReference type="ChEBI" id="CHEBI:15378"/>
        <dbReference type="ChEBI" id="CHEBI:57634"/>
        <dbReference type="ChEBI" id="CHEBI:57723"/>
        <dbReference type="ChEBI" id="CHEBI:58223"/>
        <dbReference type="ChEBI" id="CHEBI:58885"/>
        <dbReference type="EC" id="2.4.1.14"/>
    </reaction>
</comment>
<reference evidence="10 11" key="1">
    <citation type="submission" date="2016-10" db="EMBL/GenBank/DDBJ databases">
        <authorList>
            <person name="Cai Z."/>
        </authorList>
    </citation>
    <scope>NUCLEOTIDE SEQUENCE [LARGE SCALE GENOMIC DNA]</scope>
</reference>
<evidence type="ECO:0000313" key="10">
    <source>
        <dbReference type="EMBL" id="SZX73945.1"/>
    </source>
</evidence>
<dbReference type="Proteomes" id="UP000256970">
    <property type="component" value="Unassembled WGS sequence"/>
</dbReference>
<dbReference type="InterPro" id="IPR000368">
    <property type="entry name" value="Sucrose_synth_GT-B1"/>
</dbReference>
<dbReference type="STRING" id="3088.A0A383W8H5"/>
<feature type="region of interest" description="Disordered" evidence="7">
    <location>
        <begin position="157"/>
        <end position="179"/>
    </location>
</feature>
<feature type="region of interest" description="Disordered" evidence="7">
    <location>
        <begin position="465"/>
        <end position="488"/>
    </location>
</feature>
<feature type="region of interest" description="Disordered" evidence="7">
    <location>
        <begin position="860"/>
        <end position="911"/>
    </location>
</feature>
<dbReference type="SUPFAM" id="SSF53756">
    <property type="entry name" value="UDP-Glycosyltransferase/glycogen phosphorylase"/>
    <property type="match status" value="1"/>
</dbReference>
<dbReference type="PANTHER" id="PTHR46039">
    <property type="entry name" value="SUCROSE-PHOSPHATE SYNTHASE 3-RELATED"/>
    <property type="match status" value="1"/>
</dbReference>
<evidence type="ECO:0000256" key="6">
    <source>
        <dbReference type="ARBA" id="ARBA00047471"/>
    </source>
</evidence>